<feature type="chain" id="PRO_5032854857" description="Nickel/cobalt transporter regulator" evidence="2">
    <location>
        <begin position="23"/>
        <end position="148"/>
    </location>
</feature>
<reference evidence="3 4" key="1">
    <citation type="submission" date="2019-11" db="EMBL/GenBank/DDBJ databases">
        <title>Pseudooceanicola pacifica sp. nov., isolated from deep-sea sediment of the Pacific Ocean.</title>
        <authorList>
            <person name="Lyu L."/>
        </authorList>
    </citation>
    <scope>NUCLEOTIDE SEQUENCE [LARGE SCALE GENOMIC DNA]</scope>
    <source>
        <strain evidence="3 4">216_PA32_1</strain>
    </source>
</reference>
<feature type="signal peptide" evidence="2">
    <location>
        <begin position="1"/>
        <end position="22"/>
    </location>
</feature>
<name>A0A844VZA7_9RHOB</name>
<protein>
    <recommendedName>
        <fullName evidence="5">Nickel/cobalt transporter regulator</fullName>
    </recommendedName>
</protein>
<evidence type="ECO:0000313" key="3">
    <source>
        <dbReference type="EMBL" id="MWB77106.1"/>
    </source>
</evidence>
<feature type="compositionally biased region" description="Basic and acidic residues" evidence="1">
    <location>
        <begin position="60"/>
        <end position="69"/>
    </location>
</feature>
<evidence type="ECO:0008006" key="5">
    <source>
        <dbReference type="Google" id="ProtNLM"/>
    </source>
</evidence>
<gene>
    <name evidence="3" type="ORF">GLS40_03620</name>
</gene>
<dbReference type="EMBL" id="WNXQ01000002">
    <property type="protein sequence ID" value="MWB77106.1"/>
    <property type="molecule type" value="Genomic_DNA"/>
</dbReference>
<comment type="caution">
    <text evidence="3">The sequence shown here is derived from an EMBL/GenBank/DDBJ whole genome shotgun (WGS) entry which is preliminary data.</text>
</comment>
<dbReference type="AlphaFoldDB" id="A0A844VZA7"/>
<feature type="region of interest" description="Disordered" evidence="1">
    <location>
        <begin position="59"/>
        <end position="90"/>
    </location>
</feature>
<accession>A0A844VZA7</accession>
<dbReference type="RefSeq" id="WP_160381308.1">
    <property type="nucleotide sequence ID" value="NZ_WNXQ01000002.1"/>
</dbReference>
<evidence type="ECO:0000313" key="4">
    <source>
        <dbReference type="Proteomes" id="UP000443843"/>
    </source>
</evidence>
<sequence length="148" mass="16083">MKPVTLVACALACAAIAPAVHAACSVTISTARCVSAFGQAPTGPATEEAGISARFVQAPERPERPERIVPGRSTRFFSTSAVPPPPPTYAPGDVLPDDVMILLNRERHGLPAPRDGWTYFRTGREVYRADLQTREVIDRVNDHMSIRF</sequence>
<dbReference type="Proteomes" id="UP000443843">
    <property type="component" value="Unassembled WGS sequence"/>
</dbReference>
<organism evidence="3 4">
    <name type="scientific">Pseudooceanicola pacificus</name>
    <dbReference type="NCBI Taxonomy" id="2676438"/>
    <lineage>
        <taxon>Bacteria</taxon>
        <taxon>Pseudomonadati</taxon>
        <taxon>Pseudomonadota</taxon>
        <taxon>Alphaproteobacteria</taxon>
        <taxon>Rhodobacterales</taxon>
        <taxon>Paracoccaceae</taxon>
        <taxon>Pseudooceanicola</taxon>
    </lineage>
</organism>
<keyword evidence="2" id="KW-0732">Signal</keyword>
<keyword evidence="4" id="KW-1185">Reference proteome</keyword>
<proteinExistence type="predicted"/>
<evidence type="ECO:0000256" key="1">
    <source>
        <dbReference type="SAM" id="MobiDB-lite"/>
    </source>
</evidence>
<evidence type="ECO:0000256" key="2">
    <source>
        <dbReference type="SAM" id="SignalP"/>
    </source>
</evidence>